<dbReference type="OrthoDB" id="2289849at2759"/>
<dbReference type="GO" id="GO:0110085">
    <property type="term" value="C:mitotic actomyosin contractile ring"/>
    <property type="evidence" value="ECO:0007669"/>
    <property type="project" value="TreeGrafter"/>
</dbReference>
<evidence type="ECO:0000313" key="1">
    <source>
        <dbReference type="EMBL" id="RUP40437.1"/>
    </source>
</evidence>
<evidence type="ECO:0008006" key="3">
    <source>
        <dbReference type="Google" id="ProtNLM"/>
    </source>
</evidence>
<organism evidence="1 2">
    <name type="scientific">Jimgerdemannia flammicorona</name>
    <dbReference type="NCBI Taxonomy" id="994334"/>
    <lineage>
        <taxon>Eukaryota</taxon>
        <taxon>Fungi</taxon>
        <taxon>Fungi incertae sedis</taxon>
        <taxon>Mucoromycota</taxon>
        <taxon>Mucoromycotina</taxon>
        <taxon>Endogonomycetes</taxon>
        <taxon>Endogonales</taxon>
        <taxon>Endogonaceae</taxon>
        <taxon>Jimgerdemannia</taxon>
    </lineage>
</organism>
<dbReference type="Proteomes" id="UP000268093">
    <property type="component" value="Unassembled WGS sequence"/>
</dbReference>
<dbReference type="PANTHER" id="PTHR46333">
    <property type="entry name" value="CYTOKINESIS PROTEIN 3"/>
    <property type="match status" value="1"/>
</dbReference>
<name>A0A433CPL1_9FUNG</name>
<sequence>MDGDAQPFHFTGRSSPLPLMYFSLPPTHASHPTPEADFRQIDAYARNVKQRGPYLTPDVLVKKFLVRPYRHDLHKVRAIFAWIVDNIGVGRPLEAGSAAAAEPEGEWVETAEAVLQRRWCRSGVGVARLFCEMAVAAGVEDTRVVYGFLRGEEWFQTSFSFCDGFLFRILTPRTERYNGHGRVAERKDQDESCLERW</sequence>
<dbReference type="AlphaFoldDB" id="A0A433CPL1"/>
<protein>
    <recommendedName>
        <fullName evidence="3">Transglutaminase-like domain-containing protein</fullName>
    </recommendedName>
</protein>
<evidence type="ECO:0000313" key="2">
    <source>
        <dbReference type="Proteomes" id="UP000268093"/>
    </source>
</evidence>
<keyword evidence="2" id="KW-1185">Reference proteome</keyword>
<accession>A0A433CPL1</accession>
<reference evidence="1 2" key="1">
    <citation type="journal article" date="2018" name="New Phytol.">
        <title>Phylogenomics of Endogonaceae and evolution of mycorrhizas within Mucoromycota.</title>
        <authorList>
            <person name="Chang Y."/>
            <person name="Desiro A."/>
            <person name="Na H."/>
            <person name="Sandor L."/>
            <person name="Lipzen A."/>
            <person name="Clum A."/>
            <person name="Barry K."/>
            <person name="Grigoriev I.V."/>
            <person name="Martin F.M."/>
            <person name="Stajich J.E."/>
            <person name="Smith M.E."/>
            <person name="Bonito G."/>
            <person name="Spatafora J.W."/>
        </authorList>
    </citation>
    <scope>NUCLEOTIDE SEQUENCE [LARGE SCALE GENOMIC DNA]</scope>
    <source>
        <strain evidence="1 2">GMNB39</strain>
    </source>
</reference>
<dbReference type="GO" id="GO:0140278">
    <property type="term" value="P:mitotic division septum assembly"/>
    <property type="evidence" value="ECO:0007669"/>
    <property type="project" value="TreeGrafter"/>
</dbReference>
<dbReference type="InterPro" id="IPR052557">
    <property type="entry name" value="CAP/Cytokinesis_protein"/>
</dbReference>
<dbReference type="PANTHER" id="PTHR46333:SF2">
    <property type="entry name" value="CYTOKINESIS PROTEIN 3"/>
    <property type="match status" value="1"/>
</dbReference>
<dbReference type="EMBL" id="RBNI01012944">
    <property type="protein sequence ID" value="RUP40437.1"/>
    <property type="molecule type" value="Genomic_DNA"/>
</dbReference>
<proteinExistence type="predicted"/>
<comment type="caution">
    <text evidence="1">The sequence shown here is derived from an EMBL/GenBank/DDBJ whole genome shotgun (WGS) entry which is preliminary data.</text>
</comment>
<gene>
    <name evidence="1" type="ORF">BC936DRAFT_138324</name>
</gene>